<proteinExistence type="predicted"/>
<feature type="signal peptide" evidence="1">
    <location>
        <begin position="1"/>
        <end position="23"/>
    </location>
</feature>
<accession>A0A183HS70</accession>
<reference evidence="2 3" key="2">
    <citation type="submission" date="2018-11" db="EMBL/GenBank/DDBJ databases">
        <authorList>
            <consortium name="Pathogen Informatics"/>
        </authorList>
    </citation>
    <scope>NUCLEOTIDE SEQUENCE [LARGE SCALE GENOMIC DNA]</scope>
</reference>
<dbReference type="EMBL" id="UZAJ01013658">
    <property type="protein sequence ID" value="VDO67637.1"/>
    <property type="molecule type" value="Genomic_DNA"/>
</dbReference>
<evidence type="ECO:0000256" key="1">
    <source>
        <dbReference type="SAM" id="SignalP"/>
    </source>
</evidence>
<organism evidence="4">
    <name type="scientific">Onchocerca flexuosa</name>
    <dbReference type="NCBI Taxonomy" id="387005"/>
    <lineage>
        <taxon>Eukaryota</taxon>
        <taxon>Metazoa</taxon>
        <taxon>Ecdysozoa</taxon>
        <taxon>Nematoda</taxon>
        <taxon>Chromadorea</taxon>
        <taxon>Rhabditida</taxon>
        <taxon>Spirurina</taxon>
        <taxon>Spiruromorpha</taxon>
        <taxon>Filarioidea</taxon>
        <taxon>Onchocercidae</taxon>
        <taxon>Onchocerca</taxon>
    </lineage>
</organism>
<dbReference type="WBParaSite" id="OFLC_0001033101-mRNA-1">
    <property type="protein sequence ID" value="OFLC_0001033101-mRNA-1"/>
    <property type="gene ID" value="OFLC_0001033101"/>
</dbReference>
<dbReference type="AlphaFoldDB" id="A0A183HS70"/>
<feature type="chain" id="PRO_5044552628" evidence="1">
    <location>
        <begin position="24"/>
        <end position="154"/>
    </location>
</feature>
<name>A0A183HS70_9BILA</name>
<keyword evidence="1" id="KW-0732">Signal</keyword>
<evidence type="ECO:0000313" key="4">
    <source>
        <dbReference type="WBParaSite" id="OFLC_0001033101-mRNA-1"/>
    </source>
</evidence>
<evidence type="ECO:0000313" key="2">
    <source>
        <dbReference type="EMBL" id="VDO67637.1"/>
    </source>
</evidence>
<keyword evidence="3" id="KW-1185">Reference proteome</keyword>
<sequence length="154" mass="17955">MGHLFGLIHLSVLLATFLPAFLSQFDNNDIDSDFDDNRIVSEFGDTKIDMGSCRRECLELNQNTIVRAHHKDNSILVGLCYNVTKLRSDHFSSYNLQLPEEAQSIIISYICDRETGIWKYDRKVCPINEFLFFNCNIVALIFIQKLRKEKYKMH</sequence>
<gene>
    <name evidence="2" type="ORF">OFLC_LOCUS10327</name>
</gene>
<reference evidence="4" key="1">
    <citation type="submission" date="2016-06" db="UniProtKB">
        <authorList>
            <consortium name="WormBaseParasite"/>
        </authorList>
    </citation>
    <scope>IDENTIFICATION</scope>
</reference>
<dbReference type="Proteomes" id="UP000267606">
    <property type="component" value="Unassembled WGS sequence"/>
</dbReference>
<evidence type="ECO:0000313" key="3">
    <source>
        <dbReference type="Proteomes" id="UP000267606"/>
    </source>
</evidence>
<protein>
    <submittedName>
        <fullName evidence="4">Apple domain-containing protein</fullName>
    </submittedName>
</protein>